<feature type="transmembrane region" description="Helical" evidence="6">
    <location>
        <begin position="356"/>
        <end position="380"/>
    </location>
</feature>
<accession>A0A853A0Y1</accession>
<feature type="transmembrane region" description="Helical" evidence="6">
    <location>
        <begin position="99"/>
        <end position="118"/>
    </location>
</feature>
<dbReference type="PANTHER" id="PTHR23508:SF10">
    <property type="entry name" value="CARBOXYLIC ACID TRANSPORTER PROTEIN HOMOLOG"/>
    <property type="match status" value="1"/>
</dbReference>
<reference evidence="8 9" key="1">
    <citation type="submission" date="2020-07" db="EMBL/GenBank/DDBJ databases">
        <title>Sequencing the genomes of 1000 actinobacteria strains.</title>
        <authorList>
            <person name="Klenk H.-P."/>
        </authorList>
    </citation>
    <scope>NUCLEOTIDE SEQUENCE [LARGE SCALE GENOMIC DNA]</scope>
    <source>
        <strain evidence="8 9">DSM 42178</strain>
    </source>
</reference>
<dbReference type="EMBL" id="JACBZD010000001">
    <property type="protein sequence ID" value="NYI04471.1"/>
    <property type="molecule type" value="Genomic_DNA"/>
</dbReference>
<evidence type="ECO:0000256" key="2">
    <source>
        <dbReference type="ARBA" id="ARBA00022692"/>
    </source>
</evidence>
<feature type="transmembrane region" description="Helical" evidence="6">
    <location>
        <begin position="28"/>
        <end position="49"/>
    </location>
</feature>
<feature type="transmembrane region" description="Helical" evidence="6">
    <location>
        <begin position="392"/>
        <end position="410"/>
    </location>
</feature>
<dbReference type="PANTHER" id="PTHR23508">
    <property type="entry name" value="CARBOXYLIC ACID TRANSPORTER PROTEIN HOMOLOG"/>
    <property type="match status" value="1"/>
</dbReference>
<gene>
    <name evidence="8" type="ORF">FHU37_001414</name>
</gene>
<feature type="domain" description="Major facilitator superfamily (MFS) profile" evidence="7">
    <location>
        <begin position="31"/>
        <end position="446"/>
    </location>
</feature>
<dbReference type="InterPro" id="IPR020846">
    <property type="entry name" value="MFS_dom"/>
</dbReference>
<evidence type="ECO:0000313" key="8">
    <source>
        <dbReference type="EMBL" id="NYI04471.1"/>
    </source>
</evidence>
<proteinExistence type="predicted"/>
<evidence type="ECO:0000256" key="5">
    <source>
        <dbReference type="SAM" id="MobiDB-lite"/>
    </source>
</evidence>
<dbReference type="Proteomes" id="UP000567795">
    <property type="component" value="Unassembled WGS sequence"/>
</dbReference>
<name>A0A853A0Y1_9ACTN</name>
<keyword evidence="3 6" id="KW-1133">Transmembrane helix</keyword>
<dbReference type="CDD" id="cd17365">
    <property type="entry name" value="MFS_PcaK_like"/>
    <property type="match status" value="1"/>
</dbReference>
<feature type="transmembrane region" description="Helical" evidence="6">
    <location>
        <begin position="187"/>
        <end position="207"/>
    </location>
</feature>
<dbReference type="Pfam" id="PF07690">
    <property type="entry name" value="MFS_1"/>
    <property type="match status" value="1"/>
</dbReference>
<evidence type="ECO:0000256" key="3">
    <source>
        <dbReference type="ARBA" id="ARBA00022989"/>
    </source>
</evidence>
<dbReference type="SUPFAM" id="SSF103473">
    <property type="entry name" value="MFS general substrate transporter"/>
    <property type="match status" value="1"/>
</dbReference>
<feature type="transmembrane region" description="Helical" evidence="6">
    <location>
        <begin position="124"/>
        <end position="144"/>
    </location>
</feature>
<comment type="subcellular location">
    <subcellularLocation>
        <location evidence="1">Cell membrane</location>
        <topology evidence="1">Multi-pass membrane protein</topology>
    </subcellularLocation>
</comment>
<evidence type="ECO:0000256" key="6">
    <source>
        <dbReference type="SAM" id="Phobius"/>
    </source>
</evidence>
<dbReference type="RefSeq" id="WP_179813357.1">
    <property type="nucleotide sequence ID" value="NZ_JACBZD010000001.1"/>
</dbReference>
<feature type="transmembrane region" description="Helical" evidence="6">
    <location>
        <begin position="270"/>
        <end position="290"/>
    </location>
</feature>
<feature type="transmembrane region" description="Helical" evidence="6">
    <location>
        <begin position="156"/>
        <end position="175"/>
    </location>
</feature>
<dbReference type="InterPro" id="IPR011701">
    <property type="entry name" value="MFS"/>
</dbReference>
<evidence type="ECO:0000313" key="9">
    <source>
        <dbReference type="Proteomes" id="UP000567795"/>
    </source>
</evidence>
<evidence type="ECO:0000256" key="1">
    <source>
        <dbReference type="ARBA" id="ARBA00004651"/>
    </source>
</evidence>
<feature type="transmembrane region" description="Helical" evidence="6">
    <location>
        <begin position="334"/>
        <end position="350"/>
    </location>
</feature>
<dbReference type="AlphaFoldDB" id="A0A853A0Y1"/>
<sequence length="468" mass="47768">MPVVPPAPDSSPATGRPAAPAPRRRGPFFAVAAMCWLLVMFDGLDVSLYGAALPGMLDDPGLGLDAAQAGAIGSYATFGMLVGALTAGTLTDLLGRKRMLLWCVTVFSVASGLCAIAPSAEFFGLARLLAGVGLGGLLPSALALVSDFAPRGRGSLAIAVSMTAYHVGAVFATLASLAVLDSWGWRGVFWIGVLPCVVAVPLMARYLPESTSFLLAKGRRAEAEAVAARHGIVLDEEDVRRATAAAGTAGTGRATALRVLFGRGYRTTTLAFWLASFAGLLLVYGVNTWLPTLMRASGYAVGSSLVFLLVINLGGVVGMLVAGPVADRYGARRVSAIWFLLTALGTYALSVRMPLALSLVLVFLTGVVLFSAQTMVYAFVSERYGPDSRATALGWTAGMGRFGAVLGPWLGGQLLAAELAGWSFQMFAAAGVLGAVMTALVPGARAGAVAGGAPAAGGAVAPAAPAEG</sequence>
<keyword evidence="9" id="KW-1185">Reference proteome</keyword>
<comment type="caution">
    <text evidence="8">The sequence shown here is derived from an EMBL/GenBank/DDBJ whole genome shotgun (WGS) entry which is preliminary data.</text>
</comment>
<feature type="transmembrane region" description="Helical" evidence="6">
    <location>
        <begin position="422"/>
        <end position="441"/>
    </location>
</feature>
<dbReference type="InterPro" id="IPR036259">
    <property type="entry name" value="MFS_trans_sf"/>
</dbReference>
<dbReference type="PROSITE" id="PS50850">
    <property type="entry name" value="MFS"/>
    <property type="match status" value="1"/>
</dbReference>
<dbReference type="GO" id="GO:0046943">
    <property type="term" value="F:carboxylic acid transmembrane transporter activity"/>
    <property type="evidence" value="ECO:0007669"/>
    <property type="project" value="TreeGrafter"/>
</dbReference>
<evidence type="ECO:0000259" key="7">
    <source>
        <dbReference type="PROSITE" id="PS50850"/>
    </source>
</evidence>
<keyword evidence="2 6" id="KW-0812">Transmembrane</keyword>
<evidence type="ECO:0000256" key="4">
    <source>
        <dbReference type="ARBA" id="ARBA00023136"/>
    </source>
</evidence>
<dbReference type="Gene3D" id="1.20.1250.20">
    <property type="entry name" value="MFS general substrate transporter like domains"/>
    <property type="match status" value="1"/>
</dbReference>
<feature type="region of interest" description="Disordered" evidence="5">
    <location>
        <begin position="1"/>
        <end position="21"/>
    </location>
</feature>
<keyword evidence="4 6" id="KW-0472">Membrane</keyword>
<protein>
    <submittedName>
        <fullName evidence="8">AAHS family benzoate transporter-like MFS transporter</fullName>
    </submittedName>
</protein>
<feature type="transmembrane region" description="Helical" evidence="6">
    <location>
        <begin position="69"/>
        <end position="87"/>
    </location>
</feature>
<dbReference type="GO" id="GO:0005886">
    <property type="term" value="C:plasma membrane"/>
    <property type="evidence" value="ECO:0007669"/>
    <property type="project" value="UniProtKB-SubCell"/>
</dbReference>
<organism evidence="8 9">
    <name type="scientific">Allostreptomyces psammosilenae</name>
    <dbReference type="NCBI Taxonomy" id="1892865"/>
    <lineage>
        <taxon>Bacteria</taxon>
        <taxon>Bacillati</taxon>
        <taxon>Actinomycetota</taxon>
        <taxon>Actinomycetes</taxon>
        <taxon>Kitasatosporales</taxon>
        <taxon>Streptomycetaceae</taxon>
        <taxon>Allostreptomyces</taxon>
    </lineage>
</organism>
<feature type="transmembrane region" description="Helical" evidence="6">
    <location>
        <begin position="296"/>
        <end position="322"/>
    </location>
</feature>